<feature type="non-terminal residue" evidence="1">
    <location>
        <position position="1"/>
    </location>
</feature>
<evidence type="ECO:0000313" key="2">
    <source>
        <dbReference type="Proteomes" id="UP000837857"/>
    </source>
</evidence>
<accession>A0ABN8I8N4</accession>
<gene>
    <name evidence="1" type="ORF">IPOD504_LOCUS6848</name>
</gene>
<name>A0ABN8I8N4_9NEOP</name>
<sequence length="147" mass="15959">MSRANMCILRAGGSCCAGRSEAASAAPRAADDRNMIYGARRSTQGCHKNCTKGSLTMTPRALQWGKCSRVSVESAVVSPGANEFTFVNVIPVIMRLVSAAGGLWSPYRAWSETPVLRKSTPVRIGFKSRRYSPLIRKYRGLTEGTSK</sequence>
<protein>
    <submittedName>
        <fullName evidence="1">Uncharacterized protein</fullName>
    </submittedName>
</protein>
<evidence type="ECO:0000313" key="1">
    <source>
        <dbReference type="EMBL" id="CAH2049476.1"/>
    </source>
</evidence>
<reference evidence="1" key="1">
    <citation type="submission" date="2022-03" db="EMBL/GenBank/DDBJ databases">
        <authorList>
            <person name="Martin H S."/>
        </authorList>
    </citation>
    <scope>NUCLEOTIDE SEQUENCE</scope>
</reference>
<dbReference type="EMBL" id="OW152831">
    <property type="protein sequence ID" value="CAH2049476.1"/>
    <property type="molecule type" value="Genomic_DNA"/>
</dbReference>
<dbReference type="Proteomes" id="UP000837857">
    <property type="component" value="Chromosome 19"/>
</dbReference>
<keyword evidence="2" id="KW-1185">Reference proteome</keyword>
<organism evidence="1 2">
    <name type="scientific">Iphiclides podalirius</name>
    <name type="common">scarce swallowtail</name>
    <dbReference type="NCBI Taxonomy" id="110791"/>
    <lineage>
        <taxon>Eukaryota</taxon>
        <taxon>Metazoa</taxon>
        <taxon>Ecdysozoa</taxon>
        <taxon>Arthropoda</taxon>
        <taxon>Hexapoda</taxon>
        <taxon>Insecta</taxon>
        <taxon>Pterygota</taxon>
        <taxon>Neoptera</taxon>
        <taxon>Endopterygota</taxon>
        <taxon>Lepidoptera</taxon>
        <taxon>Glossata</taxon>
        <taxon>Ditrysia</taxon>
        <taxon>Papilionoidea</taxon>
        <taxon>Papilionidae</taxon>
        <taxon>Papilioninae</taxon>
        <taxon>Iphiclides</taxon>
    </lineage>
</organism>
<proteinExistence type="predicted"/>